<dbReference type="AlphaFoldDB" id="A0A3A4P4N1"/>
<feature type="transmembrane region" description="Helical" evidence="1">
    <location>
        <begin position="443"/>
        <end position="468"/>
    </location>
</feature>
<evidence type="ECO:0000256" key="1">
    <source>
        <dbReference type="SAM" id="Phobius"/>
    </source>
</evidence>
<keyword evidence="1" id="KW-0472">Membrane</keyword>
<evidence type="ECO:0000313" key="3">
    <source>
        <dbReference type="Proteomes" id="UP000265882"/>
    </source>
</evidence>
<feature type="transmembrane region" description="Helical" evidence="1">
    <location>
        <begin position="519"/>
        <end position="542"/>
    </location>
</feature>
<feature type="transmembrane region" description="Helical" evidence="1">
    <location>
        <begin position="258"/>
        <end position="278"/>
    </location>
</feature>
<feature type="transmembrane region" description="Helical" evidence="1">
    <location>
        <begin position="120"/>
        <end position="140"/>
    </location>
</feature>
<dbReference type="Proteomes" id="UP000265882">
    <property type="component" value="Unassembled WGS sequence"/>
</dbReference>
<proteinExistence type="predicted"/>
<feature type="transmembrane region" description="Helical" evidence="1">
    <location>
        <begin position="227"/>
        <end position="246"/>
    </location>
</feature>
<keyword evidence="1" id="KW-1133">Transmembrane helix</keyword>
<name>A0A3A4P4N1_ABYX5</name>
<accession>A0A3A4P4N1</accession>
<feature type="transmembrane region" description="Helical" evidence="1">
    <location>
        <begin position="57"/>
        <end position="77"/>
    </location>
</feature>
<reference evidence="2 3" key="1">
    <citation type="journal article" date="2017" name="ISME J.">
        <title>Energy and carbon metabolisms in a deep terrestrial subsurface fluid microbial community.</title>
        <authorList>
            <person name="Momper L."/>
            <person name="Jungbluth S.P."/>
            <person name="Lee M.D."/>
            <person name="Amend J.P."/>
        </authorList>
    </citation>
    <scope>NUCLEOTIDE SEQUENCE [LARGE SCALE GENOMIC DNA]</scope>
    <source>
        <strain evidence="2">SURF_5</strain>
    </source>
</reference>
<protein>
    <recommendedName>
        <fullName evidence="4">DUF4129 domain-containing protein</fullName>
    </recommendedName>
</protein>
<gene>
    <name evidence="2" type="ORF">C4520_04245</name>
</gene>
<feature type="transmembrane region" description="Helical" evidence="1">
    <location>
        <begin position="32"/>
        <end position="51"/>
    </location>
</feature>
<dbReference type="EMBL" id="QZKU01000037">
    <property type="protein sequence ID" value="RJP24320.1"/>
    <property type="molecule type" value="Genomic_DNA"/>
</dbReference>
<organism evidence="2 3">
    <name type="scientific">Abyssobacteria bacterium (strain SURF_5)</name>
    <dbReference type="NCBI Taxonomy" id="2093360"/>
    <lineage>
        <taxon>Bacteria</taxon>
        <taxon>Pseudomonadati</taxon>
        <taxon>Candidatus Hydrogenedentota</taxon>
        <taxon>Candidatus Abyssobacteria</taxon>
    </lineage>
</organism>
<feature type="transmembrane region" description="Helical" evidence="1">
    <location>
        <begin position="174"/>
        <end position="194"/>
    </location>
</feature>
<comment type="caution">
    <text evidence="2">The sequence shown here is derived from an EMBL/GenBank/DDBJ whole genome shotgun (WGS) entry which is preliminary data.</text>
</comment>
<keyword evidence="1" id="KW-0812">Transmembrane</keyword>
<evidence type="ECO:0000313" key="2">
    <source>
        <dbReference type="EMBL" id="RJP24320.1"/>
    </source>
</evidence>
<feature type="transmembrane region" description="Helical" evidence="1">
    <location>
        <begin position="201"/>
        <end position="221"/>
    </location>
</feature>
<sequence>MKIDRKEPAPKGALEIIEEAFHLVRTSSIHALALYCLGTVPFVLGLLYFWGDMSRSAFAYRYAARGAFLMTLLFVWMKCCHAMYARRLLEHVCNSAPQRWTFRMIARAIIRQTIVQSTGFFILPLAFLAAVPFGWAYALYQNMTVLEDGKGVEIIDLYKKADRLARPWQKQNFLVIWALSPFLLISAAAFFLVVSPIIVAVSAAWSQVFLSLYMGVLLLALVPLSPFGVLIAANIASAILLFPGLFQMLTGISTRFTLTFGGMFNTTFFAAVCGLTFLCMDPLAKAAYVLRCFYLDSQKTGEDLRVDLKWISRKAAAVGLVAICVLNSGLAVPREARAQDRTQHEVDTRRLTISPSDLDQALDRELESRFYVWRMPREKPAEKEGGATASFFRHIAETLADWGEAIMRRAQPLTRWIEALIDWLSKRAPEFDRDRRGLETISGVLRTILYGLAILLFVVVGVMIWRMWKNRFRQPLQVDAIVVRARPDIEKETTSAAELPEDGWLALAAELLEQGEFRLALRAVFLATLALLARANFIYIALFKSNRDYKRELERRAHAYPELIDVFSQSATVYESIWYGDYEARRDLVEYLLANQQKLKTYEGAN</sequence>
<evidence type="ECO:0008006" key="4">
    <source>
        <dbReference type="Google" id="ProtNLM"/>
    </source>
</evidence>
<feature type="transmembrane region" description="Helical" evidence="1">
    <location>
        <begin position="315"/>
        <end position="332"/>
    </location>
</feature>